<dbReference type="InterPro" id="IPR052275">
    <property type="entry name" value="Mt_Fe-S_assembly_factor"/>
</dbReference>
<name>A0AAF0EN02_9BASI</name>
<keyword evidence="4" id="KW-1185">Reference proteome</keyword>
<evidence type="ECO:0008006" key="5">
    <source>
        <dbReference type="Google" id="ProtNLM"/>
    </source>
</evidence>
<dbReference type="Proteomes" id="UP001219933">
    <property type="component" value="Chromosome 1"/>
</dbReference>
<dbReference type="PANTHER" id="PTHR46188">
    <property type="entry name" value="BOLA-LIKE PROTEIN 3"/>
    <property type="match status" value="1"/>
</dbReference>
<evidence type="ECO:0000256" key="2">
    <source>
        <dbReference type="RuleBase" id="RU003860"/>
    </source>
</evidence>
<comment type="similarity">
    <text evidence="1 2">Belongs to the BolA/IbaG family.</text>
</comment>
<evidence type="ECO:0000313" key="3">
    <source>
        <dbReference type="EMBL" id="WFD33513.1"/>
    </source>
</evidence>
<dbReference type="GO" id="GO:0005759">
    <property type="term" value="C:mitochondrial matrix"/>
    <property type="evidence" value="ECO:0007669"/>
    <property type="project" value="TreeGrafter"/>
</dbReference>
<accession>A0AAF0EN02</accession>
<dbReference type="InterPro" id="IPR036065">
    <property type="entry name" value="BolA-like_sf"/>
</dbReference>
<dbReference type="PANTHER" id="PTHR46188:SF1">
    <property type="entry name" value="BOLA-LIKE PROTEIN 3"/>
    <property type="match status" value="1"/>
</dbReference>
<protein>
    <recommendedName>
        <fullName evidence="5">BolA-like protein 3</fullName>
    </recommendedName>
</protein>
<dbReference type="Gene3D" id="3.30.300.90">
    <property type="entry name" value="BolA-like"/>
    <property type="match status" value="1"/>
</dbReference>
<dbReference type="SUPFAM" id="SSF82657">
    <property type="entry name" value="BolA-like"/>
    <property type="match status" value="1"/>
</dbReference>
<reference evidence="3" key="1">
    <citation type="submission" date="2023-03" db="EMBL/GenBank/DDBJ databases">
        <title>Mating type loci evolution in Malassezia.</title>
        <authorList>
            <person name="Coelho M.A."/>
        </authorList>
    </citation>
    <scope>NUCLEOTIDE SEQUENCE</scope>
    <source>
        <strain evidence="3">CBS 11721</strain>
    </source>
</reference>
<evidence type="ECO:0000313" key="4">
    <source>
        <dbReference type="Proteomes" id="UP001219933"/>
    </source>
</evidence>
<gene>
    <name evidence="3" type="ORF">MCUN1_000326</name>
</gene>
<dbReference type="AlphaFoldDB" id="A0AAF0EN02"/>
<organism evidence="3 4">
    <name type="scientific">Malassezia cuniculi</name>
    <dbReference type="NCBI Taxonomy" id="948313"/>
    <lineage>
        <taxon>Eukaryota</taxon>
        <taxon>Fungi</taxon>
        <taxon>Dikarya</taxon>
        <taxon>Basidiomycota</taxon>
        <taxon>Ustilaginomycotina</taxon>
        <taxon>Malasseziomycetes</taxon>
        <taxon>Malasseziales</taxon>
        <taxon>Malasseziaceae</taxon>
        <taxon>Malassezia</taxon>
    </lineage>
</organism>
<sequence length="98" mass="10842">MFSLARSAGVRRSLHTTRVLRDAAADNKRDTIINILQSKFSPQSLQVQDVSGGCGAFFAIQISSPAFKDKSTVQAHRMVNRELKSVIADIHGLQVRLY</sequence>
<dbReference type="Pfam" id="PF01722">
    <property type="entry name" value="BolA"/>
    <property type="match status" value="1"/>
</dbReference>
<evidence type="ECO:0000256" key="1">
    <source>
        <dbReference type="ARBA" id="ARBA00005578"/>
    </source>
</evidence>
<dbReference type="InterPro" id="IPR002634">
    <property type="entry name" value="BolA"/>
</dbReference>
<proteinExistence type="inferred from homology"/>
<dbReference type="EMBL" id="CP119877">
    <property type="protein sequence ID" value="WFD33513.1"/>
    <property type="molecule type" value="Genomic_DNA"/>
</dbReference>